<evidence type="ECO:0000259" key="1">
    <source>
        <dbReference type="Pfam" id="PF19263"/>
    </source>
</evidence>
<accession>A0A1T1ANS0</accession>
<dbReference type="Proteomes" id="UP000190750">
    <property type="component" value="Unassembled WGS sequence"/>
</dbReference>
<proteinExistence type="predicted"/>
<organism evidence="2 3">
    <name type="scientific">Rhodoferax fermentans</name>
    <dbReference type="NCBI Taxonomy" id="28066"/>
    <lineage>
        <taxon>Bacteria</taxon>
        <taxon>Pseudomonadati</taxon>
        <taxon>Pseudomonadota</taxon>
        <taxon>Betaproteobacteria</taxon>
        <taxon>Burkholderiales</taxon>
        <taxon>Comamonadaceae</taxon>
        <taxon>Rhodoferax</taxon>
    </lineage>
</organism>
<protein>
    <recommendedName>
        <fullName evidence="1">NrS-1 polymerase-like helicase domain-containing protein</fullName>
    </recommendedName>
</protein>
<evidence type="ECO:0000313" key="2">
    <source>
        <dbReference type="EMBL" id="OOV05781.1"/>
    </source>
</evidence>
<dbReference type="EMBL" id="MTJN01000002">
    <property type="protein sequence ID" value="OOV05781.1"/>
    <property type="molecule type" value="Genomic_DNA"/>
</dbReference>
<sequence length="786" mass="88940">MHCSSLKEFHAALIKHAAEGMCLLKGKLHKKLDRESRAGSTKSDDPTNWLCLDLDGAPYDTPQQFMAAIPEFKDVSHIVQYSASYGINGNKKLSCHIFMLLDQALPAANIKTWLMDKNLSDGLRKGITLSRIGATLHWPLDVTACQNDKLLYIAPPTLGKGVTSTLKASERIQYVPGRLQVLSVKHLQPKRTLEQVKEESKKLRDDLRKAANLPALRSGTKWVGELEIQSKPGVASITGRKEERGFVYFNLNGGDSWSYYHPVGNPEFIRCFKDPDLSYLTRELLPDYYKDQRITQRIQQSQPTEGGELVLAFRDKRTAQYWNGTWQEETQTLDLHPAKSELQLNHWMQGHQLPPFDVIPVWDMLFNPQSTVIIDEAAHTINTYVPTKYFRQEHNPKAALNDCPLIKRIMLHAISGGQEDETFEHWLNWLAVIFQQKVKPKTAWILHGEEGTGKGVIVSRVLTPLLGAQYVQQKRASELEEKFTGWLEKALIAFIDEIEVSASQRKDTISGDLRSFITEDVVTIRHMNRAAVQTTNYTGFIFSSNKTTPVVISSGDRRYNVGFFQKQRLQVTQNELDHTLPKELPAFMSYIMTREADVQTAGQALKNQAHKDLVEGNKTSADITAGQLANGDIMALWEMRMDLNLALQITGGNAGFAHMYHDIIKREVELLATSPNADTYKGRVSKSAKQDIVVTAESRLSRDELLVVFEHCVGNMPKTPNKFTSLLKHRGIKTEQLRVNGAKTFGLKVEWKAPRSWLDEVMQEIEEAKPRTSRAKIIKLSERRTA</sequence>
<dbReference type="InterPro" id="IPR027417">
    <property type="entry name" value="P-loop_NTPase"/>
</dbReference>
<dbReference type="AlphaFoldDB" id="A0A1T1ANS0"/>
<gene>
    <name evidence="2" type="ORF">RF819_02815</name>
</gene>
<dbReference type="Pfam" id="PF19263">
    <property type="entry name" value="DUF5906"/>
    <property type="match status" value="1"/>
</dbReference>
<evidence type="ECO:0000313" key="3">
    <source>
        <dbReference type="Proteomes" id="UP000190750"/>
    </source>
</evidence>
<name>A0A1T1ANS0_RHOFE</name>
<dbReference type="STRING" id="28066.RF819_02815"/>
<keyword evidence="3" id="KW-1185">Reference proteome</keyword>
<dbReference type="SUPFAM" id="SSF52540">
    <property type="entry name" value="P-loop containing nucleoside triphosphate hydrolases"/>
    <property type="match status" value="1"/>
</dbReference>
<comment type="caution">
    <text evidence="2">The sequence shown here is derived from an EMBL/GenBank/DDBJ whole genome shotgun (WGS) entry which is preliminary data.</text>
</comment>
<reference evidence="2 3" key="1">
    <citation type="submission" date="2017-01" db="EMBL/GenBank/DDBJ databases">
        <title>Genome sequencing of Rhodoferax fermentans JCM 7819.</title>
        <authorList>
            <person name="Kim Y.J."/>
            <person name="Farh M.E.-A."/>
            <person name="Yang D.-C."/>
        </authorList>
    </citation>
    <scope>NUCLEOTIDE SEQUENCE [LARGE SCALE GENOMIC DNA]</scope>
    <source>
        <strain evidence="2 3">JCM 7819</strain>
    </source>
</reference>
<dbReference type="InterPro" id="IPR045455">
    <property type="entry name" value="NrS-1_pol-like_helicase"/>
</dbReference>
<dbReference type="Gene3D" id="3.40.50.300">
    <property type="entry name" value="P-loop containing nucleotide triphosphate hydrolases"/>
    <property type="match status" value="1"/>
</dbReference>
<feature type="domain" description="NrS-1 polymerase-like helicase" evidence="1">
    <location>
        <begin position="446"/>
        <end position="558"/>
    </location>
</feature>